<dbReference type="EMBL" id="BK032497">
    <property type="protein sequence ID" value="DAF42876.1"/>
    <property type="molecule type" value="Genomic_DNA"/>
</dbReference>
<proteinExistence type="predicted"/>
<name>A0A8S5RVT1_9CAUD</name>
<organism evidence="1">
    <name type="scientific">Siphoviridae sp. ctHip2</name>
    <dbReference type="NCBI Taxonomy" id="2827830"/>
    <lineage>
        <taxon>Viruses</taxon>
        <taxon>Duplodnaviria</taxon>
        <taxon>Heunggongvirae</taxon>
        <taxon>Uroviricota</taxon>
        <taxon>Caudoviricetes</taxon>
    </lineage>
</organism>
<sequence length="255" mass="30608">MPFTKKAKEQLKELSLTSATKNRVNRYERKKKGKIRDVKKALANGKLWQRDKVRQVIGKTYPILYNYHEKEKRLLGYVDSFASKKELEEIFGKGVYTAERYNWDAHNCDWFLSGKPYVSELDDRYMVYQVLYVYRCNGRNYYATKDLDFDSLVLTEENIEKYSKHFLNPLPTKKNKIRQWVDNESPFDELQEIVSKEYDLYGGMWKETEGRAHVRDELREIVREANSHLDENKLAENTLLANPKDYDYRKYTYIW</sequence>
<accession>A0A8S5RVT1</accession>
<reference evidence="1" key="1">
    <citation type="journal article" date="2021" name="Proc. Natl. Acad. Sci. U.S.A.">
        <title>A Catalog of Tens of Thousands of Viruses from Human Metagenomes Reveals Hidden Associations with Chronic Diseases.</title>
        <authorList>
            <person name="Tisza M.J."/>
            <person name="Buck C.B."/>
        </authorList>
    </citation>
    <scope>NUCLEOTIDE SEQUENCE</scope>
    <source>
        <strain evidence="1">CtHip2</strain>
    </source>
</reference>
<evidence type="ECO:0000313" key="1">
    <source>
        <dbReference type="EMBL" id="DAF42876.1"/>
    </source>
</evidence>
<protein>
    <submittedName>
        <fullName evidence="1">Uncharacterized protein</fullName>
    </submittedName>
</protein>